<comment type="caution">
    <text evidence="1">The sequence shown here is derived from an EMBL/GenBank/DDBJ whole genome shotgun (WGS) entry which is preliminary data.</text>
</comment>
<sequence>MAGLTRLWGGMELGSLEQQGQQHPQSHSSDAVCPTLIGPSSAQHLLTGGAGVEKKFGGFQAWPAPRCRDPLMRNWAKVQTTKALCFRAGEGARPYAAPAGWVQVFTGHKLCAGCTAEPGQEAQGCWVALEPGVSKHHAPQLSQR</sequence>
<dbReference type="EMBL" id="JAHDVG010000471">
    <property type="protein sequence ID" value="KAH1179754.1"/>
    <property type="molecule type" value="Genomic_DNA"/>
</dbReference>
<protein>
    <submittedName>
        <fullName evidence="1">Uncharacterized protein</fullName>
    </submittedName>
</protein>
<name>A0A9D3XDT6_9SAUR</name>
<evidence type="ECO:0000313" key="1">
    <source>
        <dbReference type="EMBL" id="KAH1179754.1"/>
    </source>
</evidence>
<gene>
    <name evidence="1" type="ORF">KIL84_005804</name>
</gene>
<evidence type="ECO:0000313" key="2">
    <source>
        <dbReference type="Proteomes" id="UP000827986"/>
    </source>
</evidence>
<keyword evidence="2" id="KW-1185">Reference proteome</keyword>
<dbReference type="Proteomes" id="UP000827986">
    <property type="component" value="Unassembled WGS sequence"/>
</dbReference>
<proteinExistence type="predicted"/>
<dbReference type="AlphaFoldDB" id="A0A9D3XDT6"/>
<organism evidence="1 2">
    <name type="scientific">Mauremys mutica</name>
    <name type="common">yellowpond turtle</name>
    <dbReference type="NCBI Taxonomy" id="74926"/>
    <lineage>
        <taxon>Eukaryota</taxon>
        <taxon>Metazoa</taxon>
        <taxon>Chordata</taxon>
        <taxon>Craniata</taxon>
        <taxon>Vertebrata</taxon>
        <taxon>Euteleostomi</taxon>
        <taxon>Archelosauria</taxon>
        <taxon>Testudinata</taxon>
        <taxon>Testudines</taxon>
        <taxon>Cryptodira</taxon>
        <taxon>Durocryptodira</taxon>
        <taxon>Testudinoidea</taxon>
        <taxon>Geoemydidae</taxon>
        <taxon>Geoemydinae</taxon>
        <taxon>Mauremys</taxon>
    </lineage>
</organism>
<reference evidence="1" key="1">
    <citation type="submission" date="2021-09" db="EMBL/GenBank/DDBJ databases">
        <title>The genome of Mauremys mutica provides insights into the evolution of semi-aquatic lifestyle.</title>
        <authorList>
            <person name="Gong S."/>
            <person name="Gao Y."/>
        </authorList>
    </citation>
    <scope>NUCLEOTIDE SEQUENCE</scope>
    <source>
        <strain evidence="1">MM-2020</strain>
        <tissue evidence="1">Muscle</tissue>
    </source>
</reference>
<accession>A0A9D3XDT6</accession>